<dbReference type="EMBL" id="JAUCBP010000012">
    <property type="protein sequence ID" value="MDM7861936.1"/>
    <property type="molecule type" value="Genomic_DNA"/>
</dbReference>
<dbReference type="InterPro" id="IPR022584">
    <property type="entry name" value="DUF2937"/>
</dbReference>
<dbReference type="Pfam" id="PF11157">
    <property type="entry name" value="DUF2937"/>
    <property type="match status" value="1"/>
</dbReference>
<keyword evidence="1" id="KW-0472">Membrane</keyword>
<evidence type="ECO:0000256" key="1">
    <source>
        <dbReference type="SAM" id="Phobius"/>
    </source>
</evidence>
<keyword evidence="1" id="KW-1133">Transmembrane helix</keyword>
<evidence type="ECO:0000313" key="2">
    <source>
        <dbReference type="EMBL" id="MDM7861936.1"/>
    </source>
</evidence>
<dbReference type="RefSeq" id="WP_289366635.1">
    <property type="nucleotide sequence ID" value="NZ_JAUCBP010000012.1"/>
</dbReference>
<gene>
    <name evidence="2" type="ORF">QTP81_15135</name>
</gene>
<dbReference type="Proteomes" id="UP001234343">
    <property type="component" value="Unassembled WGS sequence"/>
</dbReference>
<keyword evidence="1" id="KW-0812">Transmembrane</keyword>
<sequence length="170" mass="19209">MIAKLVSKLLFAAVLLLLFQVPILNQQYVQYLSGYIDANQKQIDALEILASNNGYPSVDTLLAQWLSNSDPVIRADAQNKQTMLVETEKLRGDLVYLRDAHYFQALLYFINPANAEHLPAVWRNFKPGIPLTIEPLLFSVLLALVFSGCGSLCWRVVRTKKRGDWRSTVS</sequence>
<organism evidence="2 3">
    <name type="scientific">Alteromonas arenosi</name>
    <dbReference type="NCBI Taxonomy" id="3055817"/>
    <lineage>
        <taxon>Bacteria</taxon>
        <taxon>Pseudomonadati</taxon>
        <taxon>Pseudomonadota</taxon>
        <taxon>Gammaproteobacteria</taxon>
        <taxon>Alteromonadales</taxon>
        <taxon>Alteromonadaceae</taxon>
        <taxon>Alteromonas/Salinimonas group</taxon>
        <taxon>Alteromonas</taxon>
    </lineage>
</organism>
<reference evidence="2 3" key="1">
    <citation type="submission" date="2023-06" db="EMBL/GenBank/DDBJ databases">
        <title>Alteromonas sp. ASW11-36 isolated from intertidal sand.</title>
        <authorList>
            <person name="Li Y."/>
        </authorList>
    </citation>
    <scope>NUCLEOTIDE SEQUENCE [LARGE SCALE GENOMIC DNA]</scope>
    <source>
        <strain evidence="2 3">ASW11-36</strain>
    </source>
</reference>
<protein>
    <submittedName>
        <fullName evidence="2">DUF2937 family protein</fullName>
    </submittedName>
</protein>
<keyword evidence="3" id="KW-1185">Reference proteome</keyword>
<feature type="transmembrane region" description="Helical" evidence="1">
    <location>
        <begin position="136"/>
        <end position="157"/>
    </location>
</feature>
<proteinExistence type="predicted"/>
<name>A0ABT7T0G9_9ALTE</name>
<evidence type="ECO:0000313" key="3">
    <source>
        <dbReference type="Proteomes" id="UP001234343"/>
    </source>
</evidence>
<comment type="caution">
    <text evidence="2">The sequence shown here is derived from an EMBL/GenBank/DDBJ whole genome shotgun (WGS) entry which is preliminary data.</text>
</comment>
<accession>A0ABT7T0G9</accession>